<organism evidence="1 2">
    <name type="scientific">Staphylothermus marinus (strain ATCC 43588 / DSM 3639 / JCM 9404 / F1)</name>
    <dbReference type="NCBI Taxonomy" id="399550"/>
    <lineage>
        <taxon>Archaea</taxon>
        <taxon>Thermoproteota</taxon>
        <taxon>Thermoprotei</taxon>
        <taxon>Desulfurococcales</taxon>
        <taxon>Desulfurococcaceae</taxon>
        <taxon>Staphylothermus</taxon>
    </lineage>
</organism>
<sequence>MAIIIAVTILVVSTIFLEILFSNQFMFVHENNLINNNVENSREEKRVLIYDPLSREYSNPELIDLLMKTFTQHNYTVDIYIGKNATLDPLYHLDRYDIIILRAHGGYNNNSKIPEPVGQYVFTGIYFNEAIKIYGKNKIYDLLKHHYIVKGVIPRNGVSIYELPLYVVVSPLFFKDKISSLKNDTIIIYTGCYGLDDDVLANIFLDKGAYAYLSFKGDVTWVFGDQILEIIPVRIAKGEDIVEIYKSLNETQIRDPYTGAELEIRYRK</sequence>
<dbReference type="eggNOG" id="arCOG07689">
    <property type="taxonomic scope" value="Archaea"/>
</dbReference>
<dbReference type="HOGENOM" id="CLU_1036725_0_0_2"/>
<name>A3DPV8_STAMF</name>
<dbReference type="AlphaFoldDB" id="A3DPV8"/>
<dbReference type="EMBL" id="CP000575">
    <property type="protein sequence ID" value="ABN70668.1"/>
    <property type="molecule type" value="Genomic_DNA"/>
</dbReference>
<evidence type="ECO:0008006" key="3">
    <source>
        <dbReference type="Google" id="ProtNLM"/>
    </source>
</evidence>
<evidence type="ECO:0000313" key="2">
    <source>
        <dbReference type="Proteomes" id="UP000000254"/>
    </source>
</evidence>
<dbReference type="STRING" id="399550.Smar_1584"/>
<accession>A3DPV8</accession>
<dbReference type="KEGG" id="smr:Smar_1584"/>
<protein>
    <recommendedName>
        <fullName evidence="3">Gingipain domain-containing protein</fullName>
    </recommendedName>
</protein>
<gene>
    <name evidence="1" type="ordered locus">Smar_1584</name>
</gene>
<dbReference type="Proteomes" id="UP000000254">
    <property type="component" value="Chromosome"/>
</dbReference>
<reference evidence="1 2" key="2">
    <citation type="journal article" date="2009" name="Stand. Genomic Sci.">
        <title>Complete genome sequence of Staphylothermus marinus Stetter and Fiala 1986 type strain F1.</title>
        <authorList>
            <person name="Anderson I.J."/>
            <person name="Sun H."/>
            <person name="Lapidus A."/>
            <person name="Copeland A."/>
            <person name="Glavina Del Rio T."/>
            <person name="Tice H."/>
            <person name="Dalin E."/>
            <person name="Lucas S."/>
            <person name="Barry K."/>
            <person name="Land M."/>
            <person name="Richardson P."/>
            <person name="Huber H."/>
            <person name="Kyrpides N.C."/>
        </authorList>
    </citation>
    <scope>NUCLEOTIDE SEQUENCE [LARGE SCALE GENOMIC DNA]</scope>
    <source>
        <strain evidence="2">ATCC 43588 / DSM 3639 / JCM 9404 / F1</strain>
    </source>
</reference>
<evidence type="ECO:0000313" key="1">
    <source>
        <dbReference type="EMBL" id="ABN70668.1"/>
    </source>
</evidence>
<proteinExistence type="predicted"/>
<reference evidence="2" key="1">
    <citation type="journal article" date="2009" name="BMC Genomics">
        <title>The complete genome sequence of Staphylothermus marinus reveals differences in sulfur metabolism among heterotrophic Crenarchaeota.</title>
        <authorList>
            <person name="Anderson I.J."/>
            <person name="Dharmarajan L."/>
            <person name="Rodriguez J."/>
            <person name="Hooper S."/>
            <person name="Porat I."/>
            <person name="Ulrich L.E."/>
            <person name="Elkins J.G."/>
            <person name="Mavromatis K."/>
            <person name="Sun H."/>
            <person name="Land M."/>
            <person name="Lapidus A."/>
            <person name="Lucas S."/>
            <person name="Barry K."/>
            <person name="Huber H."/>
            <person name="Zhulin I.B."/>
            <person name="Whitman W.B."/>
            <person name="Mukhopadhyay B."/>
            <person name="Woese C."/>
            <person name="Bristow J."/>
            <person name="Kyrpides N."/>
        </authorList>
    </citation>
    <scope>NUCLEOTIDE SEQUENCE [LARGE SCALE GENOMIC DNA]</scope>
    <source>
        <strain evidence="2">ATCC 43588 / DSM 3639 / JCM 9404 / F1</strain>
    </source>
</reference>
<keyword evidence="2" id="KW-1185">Reference proteome</keyword>